<evidence type="ECO:0000313" key="4">
    <source>
        <dbReference type="EMBL" id="MEW9266349.1"/>
    </source>
</evidence>
<dbReference type="SUPFAM" id="SSF56300">
    <property type="entry name" value="Metallo-dependent phosphatases"/>
    <property type="match status" value="1"/>
</dbReference>
<evidence type="ECO:0000313" key="5">
    <source>
        <dbReference type="Proteomes" id="UP001555826"/>
    </source>
</evidence>
<keyword evidence="5" id="KW-1185">Reference proteome</keyword>
<sequence length="580" mass="64252">MPVALLGPVLRHVDATSATVWVEVDEPGLVHVDVRLPDGTVRTASSPTLTLHAHHFGLVVVEDLPAGASLPYGVRLDEAPVWPPPRAGWAWPKSRIRTASPGAEVRIAFGSCRRAGDDGEESTRLVGVDALSAMAHRLRDDALAPPPDLLLFVGDQVYADDPNPGIVDRLRERHAGRPDEDPEVRDEIGDFEEYTWLYHETWGPDPVRWLLSTVPTCMLLDDHDLRDDWNTSDVWRAEVSQRPWWRERVTGAFGSYWIYQHLGNLSPAELARDRLLAVLREIEDDDERDEVLDEFARTADADPSSARWSFTRELGTTRLVAVDSRCARRLTPGERRMTDATEWEWIREEALAPGARHLLLATTLPAFLLHGIHHAETFDAAVADGRFGRRAAGWGERLRQAADLEHWAAFHPSFVDLVALLGQVGRAPEPPASVLVLSGDVHCSYTARVDVPGVDPDRTVVHQLVMSPFRNPLERGMQIANRVLDRGPVRALVRGLALLAGVREADVAWEVEHGPWFDNGVMTVVLGPDGTAGVEVEHAGRCQGLPRLRRTLTRTLTRPRTRTMRGAPGPSVTSALRTGV</sequence>
<feature type="compositionally biased region" description="Polar residues" evidence="1">
    <location>
        <begin position="571"/>
        <end position="580"/>
    </location>
</feature>
<feature type="region of interest" description="Disordered" evidence="1">
    <location>
        <begin position="561"/>
        <end position="580"/>
    </location>
</feature>
<dbReference type="Gene3D" id="3.60.21.70">
    <property type="entry name" value="PhoD-like phosphatase"/>
    <property type="match status" value="1"/>
</dbReference>
<evidence type="ECO:0000256" key="1">
    <source>
        <dbReference type="SAM" id="MobiDB-lite"/>
    </source>
</evidence>
<evidence type="ECO:0000259" key="2">
    <source>
        <dbReference type="Pfam" id="PF09423"/>
    </source>
</evidence>
<dbReference type="EMBL" id="JBFNQN010000011">
    <property type="protein sequence ID" value="MEW9266349.1"/>
    <property type="molecule type" value="Genomic_DNA"/>
</dbReference>
<evidence type="ECO:0000259" key="3">
    <source>
        <dbReference type="Pfam" id="PF25077"/>
    </source>
</evidence>
<gene>
    <name evidence="4" type="ORF">AB1207_16475</name>
</gene>
<dbReference type="InterPro" id="IPR029052">
    <property type="entry name" value="Metallo-depent_PP-like"/>
</dbReference>
<protein>
    <submittedName>
        <fullName evidence="4">Alkaline phosphatase D family protein</fullName>
    </submittedName>
</protein>
<organism evidence="4 5">
    <name type="scientific">Kineococcus endophyticus</name>
    <dbReference type="NCBI Taxonomy" id="1181883"/>
    <lineage>
        <taxon>Bacteria</taxon>
        <taxon>Bacillati</taxon>
        <taxon>Actinomycetota</taxon>
        <taxon>Actinomycetes</taxon>
        <taxon>Kineosporiales</taxon>
        <taxon>Kineosporiaceae</taxon>
        <taxon>Kineococcus</taxon>
    </lineage>
</organism>
<dbReference type="InterPro" id="IPR038607">
    <property type="entry name" value="PhoD-like_sf"/>
</dbReference>
<feature type="domain" description="DUF7800" evidence="3">
    <location>
        <begin position="5"/>
        <end position="88"/>
    </location>
</feature>
<dbReference type="Pfam" id="PF25077">
    <property type="entry name" value="DUF7800"/>
    <property type="match status" value="1"/>
</dbReference>
<accession>A0ABV3P9N2</accession>
<dbReference type="PANTHER" id="PTHR37031:SF2">
    <property type="entry name" value="PHOD-LIKE PHOSPHATASE METALLOPHOSPHATASE DOMAIN-CONTAINING PROTEIN"/>
    <property type="match status" value="1"/>
</dbReference>
<name>A0ABV3P9N2_9ACTN</name>
<dbReference type="PANTHER" id="PTHR37031">
    <property type="entry name" value="METALLOPHOSPHATASE BINDING DOMAIN PROTEIN"/>
    <property type="match status" value="1"/>
</dbReference>
<feature type="domain" description="PhoD-like phosphatase metallophosphatase" evidence="2">
    <location>
        <begin position="146"/>
        <end position="469"/>
    </location>
</feature>
<dbReference type="RefSeq" id="WP_367639474.1">
    <property type="nucleotide sequence ID" value="NZ_JBFNQN010000011.1"/>
</dbReference>
<reference evidence="4 5" key="1">
    <citation type="submission" date="2024-07" db="EMBL/GenBank/DDBJ databases">
        <authorList>
            <person name="Thanompreechachai J."/>
            <person name="Duangmal K."/>
        </authorList>
    </citation>
    <scope>NUCLEOTIDE SEQUENCE [LARGE SCALE GENOMIC DNA]</scope>
    <source>
        <strain evidence="4 5">KCTC 19886</strain>
    </source>
</reference>
<dbReference type="InterPro" id="IPR056702">
    <property type="entry name" value="DUF7800"/>
</dbReference>
<dbReference type="Pfam" id="PF09423">
    <property type="entry name" value="PhoD"/>
    <property type="match status" value="1"/>
</dbReference>
<proteinExistence type="predicted"/>
<comment type="caution">
    <text evidence="4">The sequence shown here is derived from an EMBL/GenBank/DDBJ whole genome shotgun (WGS) entry which is preliminary data.</text>
</comment>
<dbReference type="InterPro" id="IPR018946">
    <property type="entry name" value="PhoD-like_MPP"/>
</dbReference>
<dbReference type="Proteomes" id="UP001555826">
    <property type="component" value="Unassembled WGS sequence"/>
</dbReference>